<feature type="compositionally biased region" description="Low complexity" evidence="1">
    <location>
        <begin position="50"/>
        <end position="60"/>
    </location>
</feature>
<name>A0A6J4I197_9ACTN</name>
<protein>
    <submittedName>
        <fullName evidence="2">Uncharacterized protein</fullName>
    </submittedName>
</protein>
<dbReference type="EMBL" id="CADCTB010000095">
    <property type="protein sequence ID" value="CAA9237562.1"/>
    <property type="molecule type" value="Genomic_DNA"/>
</dbReference>
<organism evidence="2">
    <name type="scientific">uncultured Acidimicrobiales bacterium</name>
    <dbReference type="NCBI Taxonomy" id="310071"/>
    <lineage>
        <taxon>Bacteria</taxon>
        <taxon>Bacillati</taxon>
        <taxon>Actinomycetota</taxon>
        <taxon>Acidimicrobiia</taxon>
        <taxon>Acidimicrobiales</taxon>
        <taxon>environmental samples</taxon>
    </lineage>
</organism>
<feature type="non-terminal residue" evidence="2">
    <location>
        <position position="1"/>
    </location>
</feature>
<evidence type="ECO:0000256" key="1">
    <source>
        <dbReference type="SAM" id="MobiDB-lite"/>
    </source>
</evidence>
<evidence type="ECO:0000313" key="2">
    <source>
        <dbReference type="EMBL" id="CAA9237562.1"/>
    </source>
</evidence>
<gene>
    <name evidence="2" type="ORF">AVDCRST_MAG10-1433</name>
</gene>
<reference evidence="2" key="1">
    <citation type="submission" date="2020-02" db="EMBL/GenBank/DDBJ databases">
        <authorList>
            <person name="Meier V. D."/>
        </authorList>
    </citation>
    <scope>NUCLEOTIDE SEQUENCE</scope>
    <source>
        <strain evidence="2">AVDCRST_MAG10</strain>
    </source>
</reference>
<feature type="compositionally biased region" description="Basic residues" evidence="1">
    <location>
        <begin position="8"/>
        <end position="42"/>
    </location>
</feature>
<dbReference type="AlphaFoldDB" id="A0A6J4I197"/>
<sequence>ANRAPACRARRRRRRSWRGFRRPARRPGVPGHRRRPVRRLGHRLGVATRPRPAGHPAVPRVAVGPGLGPVGLRVVLG</sequence>
<proteinExistence type="predicted"/>
<feature type="non-terminal residue" evidence="2">
    <location>
        <position position="77"/>
    </location>
</feature>
<feature type="region of interest" description="Disordered" evidence="1">
    <location>
        <begin position="1"/>
        <end position="60"/>
    </location>
</feature>
<accession>A0A6J4I197</accession>